<evidence type="ECO:0000256" key="1">
    <source>
        <dbReference type="SAM" id="MobiDB-lite"/>
    </source>
</evidence>
<sequence length="38" mass="4590">MRSYLICFCANNNYKKLTKKGRKKDISKPSKHLYNRNK</sequence>
<comment type="caution">
    <text evidence="2">The sequence shown here is derived from an EMBL/GenBank/DDBJ whole genome shotgun (WGS) entry which is preliminary data.</text>
</comment>
<feature type="region of interest" description="Disordered" evidence="1">
    <location>
        <begin position="19"/>
        <end position="38"/>
    </location>
</feature>
<reference evidence="2 3" key="1">
    <citation type="submission" date="2023-07" db="EMBL/GenBank/DDBJ databases">
        <title>Sorghum-associated microbial communities from plants grown in Nebraska, USA.</title>
        <authorList>
            <person name="Schachtman D."/>
        </authorList>
    </citation>
    <scope>NUCLEOTIDE SEQUENCE [LARGE SCALE GENOMIC DNA]</scope>
    <source>
        <strain evidence="2 3">BE124</strain>
    </source>
</reference>
<gene>
    <name evidence="2" type="ORF">J2W95_002383</name>
</gene>
<name>A0ABU1S3T0_9FLAO</name>
<organism evidence="2 3">
    <name type="scientific">Flavobacterium granuli</name>
    <dbReference type="NCBI Taxonomy" id="280093"/>
    <lineage>
        <taxon>Bacteria</taxon>
        <taxon>Pseudomonadati</taxon>
        <taxon>Bacteroidota</taxon>
        <taxon>Flavobacteriia</taxon>
        <taxon>Flavobacteriales</taxon>
        <taxon>Flavobacteriaceae</taxon>
        <taxon>Flavobacterium</taxon>
    </lineage>
</organism>
<protein>
    <submittedName>
        <fullName evidence="2">Uncharacterized protein</fullName>
    </submittedName>
</protein>
<accession>A0ABU1S3T0</accession>
<evidence type="ECO:0000313" key="2">
    <source>
        <dbReference type="EMBL" id="MDR6845673.1"/>
    </source>
</evidence>
<dbReference type="EMBL" id="JAVDTX010000005">
    <property type="protein sequence ID" value="MDR6845673.1"/>
    <property type="molecule type" value="Genomic_DNA"/>
</dbReference>
<keyword evidence="3" id="KW-1185">Reference proteome</keyword>
<proteinExistence type="predicted"/>
<dbReference type="Proteomes" id="UP001261871">
    <property type="component" value="Unassembled WGS sequence"/>
</dbReference>
<evidence type="ECO:0000313" key="3">
    <source>
        <dbReference type="Proteomes" id="UP001261871"/>
    </source>
</evidence>